<name>A0A8I1W5P8_PLESH</name>
<keyword evidence="2 7" id="KW-0479">Metal-binding</keyword>
<keyword evidence="3 7" id="KW-0378">Hydrolase</keyword>
<feature type="binding site" evidence="7">
    <location>
        <position position="252"/>
    </location>
    <ligand>
        <name>Mn(2+)</name>
        <dbReference type="ChEBI" id="CHEBI:29035"/>
        <label>2</label>
    </ligand>
</feature>
<feature type="binding site" evidence="7">
    <location>
        <position position="416"/>
    </location>
    <ligand>
        <name>Mn(2+)</name>
        <dbReference type="ChEBI" id="CHEBI:29035"/>
        <label>2</label>
    </ligand>
</feature>
<feature type="binding site" evidence="7">
    <location>
        <position position="416"/>
    </location>
    <ligand>
        <name>Mn(2+)</name>
        <dbReference type="ChEBI" id="CHEBI:29035"/>
        <label>1</label>
    </ligand>
</feature>
<dbReference type="Pfam" id="PF00557">
    <property type="entry name" value="Peptidase_M24"/>
    <property type="match status" value="1"/>
</dbReference>
<dbReference type="InterPro" id="IPR000994">
    <property type="entry name" value="Pept_M24"/>
</dbReference>
<proteinExistence type="inferred from homology"/>
<dbReference type="NCBIfam" id="NF010133">
    <property type="entry name" value="PRK13607.1"/>
    <property type="match status" value="1"/>
</dbReference>
<evidence type="ECO:0000256" key="6">
    <source>
        <dbReference type="ARBA" id="ARBA00023211"/>
    </source>
</evidence>
<dbReference type="AlphaFoldDB" id="A0A8I1W5P8"/>
<protein>
    <recommendedName>
        <fullName evidence="7">Xaa-Pro dipeptidase</fullName>
        <shortName evidence="7">X-Pro dipeptidase</shortName>
        <ecNumber evidence="7">3.4.13.9</ecNumber>
    </recommendedName>
    <alternativeName>
        <fullName evidence="7">Imidodipeptidase</fullName>
    </alternativeName>
    <alternativeName>
        <fullName evidence="7">Proline dipeptidase</fullName>
        <shortName evidence="7">Prolidase</shortName>
    </alternativeName>
</protein>
<sequence>MEHAYRAHIAELQSRTRAVLERDQLQGLLIHSGEPIYAFLDDNTYPFKVNPHFNAWLPLTNVPHCWLQVDGVNRPRLFFYSPVDYWHAVEPVPQEYWAEEFEIVVLRQPRDIEQYLPAARAEWGYIGSSEQLARDAGIGQINPPALLNTLHYQRAYKTDYELQCMRSAQKIAVDGHRAAHDAFMAGMSEFDINLAYLAATGQSDTEVPYTNIVALNQHGAILHYTTLQRKTPASSDSFLLDAGATFNGYVADITRTYAREENDFAALIRDMHRHQQELIATIEPGQRYPDLNLQMHQRIARMLREHDIVRLNEEDMVNEGLTGSFMPHGLGHLLGLQVHDVAGFMQDEQGTHLAAPAAYPALRCTRELAPRMVLTIEPGLYFIDSLLEPWKNHTLNSHINWARIDALRPFGGIRIEDNIVITEGGIENLTRDLALN</sequence>
<reference evidence="10" key="1">
    <citation type="submission" date="2021-03" db="EMBL/GenBank/DDBJ databases">
        <title>Plesiomonas shigelloides zfcc0051, isolated from zebrafish feces.</title>
        <authorList>
            <person name="Vanderhoek Z."/>
            <person name="Gaulke C."/>
        </authorList>
    </citation>
    <scope>NUCLEOTIDE SEQUENCE</scope>
    <source>
        <strain evidence="10">Zfcc0051</strain>
    </source>
</reference>
<dbReference type="PANTHER" id="PTHR43226">
    <property type="entry name" value="XAA-PRO AMINOPEPTIDASE 3"/>
    <property type="match status" value="1"/>
</dbReference>
<dbReference type="GO" id="GO:0006508">
    <property type="term" value="P:proteolysis"/>
    <property type="evidence" value="ECO:0007669"/>
    <property type="project" value="UniProtKB-KW"/>
</dbReference>
<evidence type="ECO:0000259" key="8">
    <source>
        <dbReference type="Pfam" id="PF00557"/>
    </source>
</evidence>
<evidence type="ECO:0000313" key="10">
    <source>
        <dbReference type="EMBL" id="MBO1107511.1"/>
    </source>
</evidence>
<evidence type="ECO:0000256" key="1">
    <source>
        <dbReference type="ARBA" id="ARBA00022670"/>
    </source>
</evidence>
<comment type="similarity">
    <text evidence="7">Belongs to the peptidase M24B family. Bacterial-type prolidase subfamily.</text>
</comment>
<evidence type="ECO:0000259" key="9">
    <source>
        <dbReference type="Pfam" id="PF21216"/>
    </source>
</evidence>
<feature type="domain" description="Xaa-Pro dipeptidase N-terminal" evidence="9">
    <location>
        <begin position="4"/>
        <end position="152"/>
    </location>
</feature>
<dbReference type="GO" id="GO:0008235">
    <property type="term" value="F:metalloexopeptidase activity"/>
    <property type="evidence" value="ECO:0007669"/>
    <property type="project" value="UniProtKB-UniRule"/>
</dbReference>
<dbReference type="InterPro" id="IPR001131">
    <property type="entry name" value="Peptidase_M24B_aminopep-P_CS"/>
</dbReference>
<dbReference type="GO" id="GO:0005829">
    <property type="term" value="C:cytosol"/>
    <property type="evidence" value="ECO:0007669"/>
    <property type="project" value="TreeGrafter"/>
</dbReference>
<dbReference type="RefSeq" id="WP_207541707.1">
    <property type="nucleotide sequence ID" value="NZ_JAFNAA010000003.1"/>
</dbReference>
<dbReference type="GO" id="GO:0102009">
    <property type="term" value="F:proline dipeptidase activity"/>
    <property type="evidence" value="ECO:0007669"/>
    <property type="project" value="UniProtKB-EC"/>
</dbReference>
<dbReference type="InterPro" id="IPR052433">
    <property type="entry name" value="X-Pro_dipept-like"/>
</dbReference>
<dbReference type="Pfam" id="PF21216">
    <property type="entry name" value="PepQ_N"/>
    <property type="match status" value="1"/>
</dbReference>
<evidence type="ECO:0000256" key="2">
    <source>
        <dbReference type="ARBA" id="ARBA00022723"/>
    </source>
</evidence>
<keyword evidence="5 7" id="KW-0482">Metalloprotease</keyword>
<dbReference type="GO" id="GO:0046872">
    <property type="term" value="F:metal ion binding"/>
    <property type="evidence" value="ECO:0007669"/>
    <property type="project" value="UniProtKB-KW"/>
</dbReference>
<comment type="catalytic activity">
    <reaction evidence="7">
        <text>Xaa-L-Pro dipeptide + H2O = an L-alpha-amino acid + L-proline</text>
        <dbReference type="Rhea" id="RHEA:76407"/>
        <dbReference type="ChEBI" id="CHEBI:15377"/>
        <dbReference type="ChEBI" id="CHEBI:59869"/>
        <dbReference type="ChEBI" id="CHEBI:60039"/>
        <dbReference type="ChEBI" id="CHEBI:195196"/>
        <dbReference type="EC" id="3.4.13.9"/>
    </reaction>
</comment>
<accession>A0A8I1W5P8</accession>
<dbReference type="GO" id="GO:0016795">
    <property type="term" value="F:phosphoric triester hydrolase activity"/>
    <property type="evidence" value="ECO:0007669"/>
    <property type="project" value="InterPro"/>
</dbReference>
<evidence type="ECO:0000313" key="11">
    <source>
        <dbReference type="Proteomes" id="UP000664658"/>
    </source>
</evidence>
<keyword evidence="1 7" id="KW-0645">Protease</keyword>
<keyword evidence="6 7" id="KW-0464">Manganese</keyword>
<feature type="binding site" evidence="7">
    <location>
        <position position="377"/>
    </location>
    <ligand>
        <name>Mn(2+)</name>
        <dbReference type="ChEBI" id="CHEBI:29035"/>
        <label>1</label>
    </ligand>
</feature>
<feature type="domain" description="Peptidase M24" evidence="8">
    <location>
        <begin position="163"/>
        <end position="423"/>
    </location>
</feature>
<dbReference type="EC" id="3.4.13.9" evidence="7"/>
<dbReference type="PROSITE" id="PS00491">
    <property type="entry name" value="PROLINE_PEPTIDASE"/>
    <property type="match status" value="1"/>
</dbReference>
<keyword evidence="4 7" id="KW-0224">Dipeptidase</keyword>
<dbReference type="Gene3D" id="3.40.350.10">
    <property type="entry name" value="Creatinase/prolidase N-terminal domain"/>
    <property type="match status" value="1"/>
</dbReference>
<comment type="cofactor">
    <cofactor evidence="7">
        <name>Mn(2+)</name>
        <dbReference type="ChEBI" id="CHEBI:29035"/>
    </cofactor>
    <text evidence="7">Binds 2 manganese ions per subunit.</text>
</comment>
<dbReference type="GO" id="GO:0004177">
    <property type="term" value="F:aminopeptidase activity"/>
    <property type="evidence" value="ECO:0007669"/>
    <property type="project" value="TreeGrafter"/>
</dbReference>
<dbReference type="Gene3D" id="3.90.230.10">
    <property type="entry name" value="Creatinase/methionine aminopeptidase superfamily"/>
    <property type="match status" value="1"/>
</dbReference>
<feature type="binding site" evidence="7">
    <location>
        <position position="332"/>
    </location>
    <ligand>
        <name>Mn(2+)</name>
        <dbReference type="ChEBI" id="CHEBI:29035"/>
        <label>1</label>
    </ligand>
</feature>
<dbReference type="PANTHER" id="PTHR43226:SF8">
    <property type="entry name" value="XAA-PRO DIPEPTIDASE"/>
    <property type="match status" value="1"/>
</dbReference>
<feature type="binding site" evidence="7">
    <location>
        <position position="252"/>
    </location>
    <ligand>
        <name>Mn(2+)</name>
        <dbReference type="ChEBI" id="CHEBI:29035"/>
        <label>1</label>
    </ligand>
</feature>
<organism evidence="10 11">
    <name type="scientific">Plesiomonas shigelloides</name>
    <name type="common">Aeromonas shigelloides</name>
    <dbReference type="NCBI Taxonomy" id="703"/>
    <lineage>
        <taxon>Bacteria</taxon>
        <taxon>Pseudomonadati</taxon>
        <taxon>Pseudomonadota</taxon>
        <taxon>Gammaproteobacteria</taxon>
        <taxon>Enterobacterales</taxon>
        <taxon>Enterobacteriaceae</taxon>
        <taxon>Plesiomonas</taxon>
    </lineage>
</organism>
<evidence type="ECO:0000256" key="3">
    <source>
        <dbReference type="ARBA" id="ARBA00022801"/>
    </source>
</evidence>
<evidence type="ECO:0000256" key="7">
    <source>
        <dbReference type="HAMAP-Rule" id="MF_01279"/>
    </source>
</evidence>
<dbReference type="InterPro" id="IPR048819">
    <property type="entry name" value="PepQ_N"/>
</dbReference>
<gene>
    <name evidence="7 10" type="primary">pepQ</name>
    <name evidence="10" type="ORF">J2R62_04595</name>
</gene>
<dbReference type="InterPro" id="IPR036005">
    <property type="entry name" value="Creatinase/aminopeptidase-like"/>
</dbReference>
<dbReference type="SUPFAM" id="SSF55920">
    <property type="entry name" value="Creatinase/aminopeptidase"/>
    <property type="match status" value="1"/>
</dbReference>
<dbReference type="HAMAP" id="MF_01279">
    <property type="entry name" value="X_Pro_dipeptid"/>
    <property type="match status" value="1"/>
</dbReference>
<evidence type="ECO:0000256" key="4">
    <source>
        <dbReference type="ARBA" id="ARBA00022997"/>
    </source>
</evidence>
<dbReference type="InterPro" id="IPR029149">
    <property type="entry name" value="Creatin/AminoP/Spt16_N"/>
</dbReference>
<feature type="binding site" evidence="7">
    <location>
        <position position="241"/>
    </location>
    <ligand>
        <name>Mn(2+)</name>
        <dbReference type="ChEBI" id="CHEBI:29035"/>
        <label>2</label>
    </ligand>
</feature>
<dbReference type="EMBL" id="JAFNAA010000003">
    <property type="protein sequence ID" value="MBO1107511.1"/>
    <property type="molecule type" value="Genomic_DNA"/>
</dbReference>
<dbReference type="InterPro" id="IPR022846">
    <property type="entry name" value="X_Pro_dipept"/>
</dbReference>
<comment type="caution">
    <text evidence="10">The sequence shown here is derived from an EMBL/GenBank/DDBJ whole genome shotgun (WGS) entry which is preliminary data.</text>
</comment>
<evidence type="ECO:0000256" key="5">
    <source>
        <dbReference type="ARBA" id="ARBA00023049"/>
    </source>
</evidence>
<dbReference type="Proteomes" id="UP000664658">
    <property type="component" value="Unassembled WGS sequence"/>
</dbReference>
<comment type="function">
    <text evidence="7">Splits dipeptides with a prolyl residue in the C-terminal position.</text>
</comment>